<evidence type="ECO:0000256" key="3">
    <source>
        <dbReference type="ARBA" id="ARBA00012438"/>
    </source>
</evidence>
<keyword evidence="9" id="KW-0067">ATP-binding</keyword>
<dbReference type="PRINTS" id="PR00344">
    <property type="entry name" value="BCTRLSENSOR"/>
</dbReference>
<evidence type="ECO:0000313" key="14">
    <source>
        <dbReference type="EMBL" id="MCV2367140.1"/>
    </source>
</evidence>
<dbReference type="Pfam" id="PF00672">
    <property type="entry name" value="HAMP"/>
    <property type="match status" value="1"/>
</dbReference>
<dbReference type="InterPro" id="IPR036890">
    <property type="entry name" value="HATPase_C_sf"/>
</dbReference>
<evidence type="ECO:0000259" key="12">
    <source>
        <dbReference type="PROSITE" id="PS50109"/>
    </source>
</evidence>
<dbReference type="EMBL" id="JAJIRN010000002">
    <property type="protein sequence ID" value="MCV2367140.1"/>
    <property type="molecule type" value="Genomic_DNA"/>
</dbReference>
<comment type="subcellular location">
    <subcellularLocation>
        <location evidence="2">Cell membrane</location>
        <topology evidence="2">Multi-pass membrane protein</topology>
    </subcellularLocation>
</comment>
<keyword evidence="8" id="KW-0418">Kinase</keyword>
<evidence type="ECO:0000256" key="2">
    <source>
        <dbReference type="ARBA" id="ARBA00004651"/>
    </source>
</evidence>
<feature type="domain" description="Histidine kinase" evidence="12">
    <location>
        <begin position="250"/>
        <end position="461"/>
    </location>
</feature>
<evidence type="ECO:0000259" key="13">
    <source>
        <dbReference type="PROSITE" id="PS50885"/>
    </source>
</evidence>
<keyword evidence="4" id="KW-1003">Cell membrane</keyword>
<evidence type="ECO:0000256" key="5">
    <source>
        <dbReference type="ARBA" id="ARBA00022553"/>
    </source>
</evidence>
<dbReference type="Gene3D" id="6.10.340.10">
    <property type="match status" value="1"/>
</dbReference>
<keyword evidence="15" id="KW-1185">Reference proteome</keyword>
<organism evidence="14 15">
    <name type="scientific">Roseateles oligotrophus</name>
    <dbReference type="NCBI Taxonomy" id="1769250"/>
    <lineage>
        <taxon>Bacteria</taxon>
        <taxon>Pseudomonadati</taxon>
        <taxon>Pseudomonadota</taxon>
        <taxon>Betaproteobacteria</taxon>
        <taxon>Burkholderiales</taxon>
        <taxon>Sphaerotilaceae</taxon>
        <taxon>Roseateles</taxon>
    </lineage>
</organism>
<evidence type="ECO:0000256" key="10">
    <source>
        <dbReference type="SAM" id="MobiDB-lite"/>
    </source>
</evidence>
<dbReference type="SMART" id="SM00304">
    <property type="entry name" value="HAMP"/>
    <property type="match status" value="1"/>
</dbReference>
<keyword evidence="11" id="KW-0472">Membrane</keyword>
<dbReference type="Pfam" id="PF00512">
    <property type="entry name" value="HisKA"/>
    <property type="match status" value="1"/>
</dbReference>
<dbReference type="Gene3D" id="3.30.565.10">
    <property type="entry name" value="Histidine kinase-like ATPase, C-terminal domain"/>
    <property type="match status" value="1"/>
</dbReference>
<sequence length="461" mass="50011">MKSLYLRIYLTLVVLLLAFAFGSTWLFQRHLESERGGFESIANERMAAMAELLSMALPAADTARERQAAALEEWGLRLRMPVALNDRGGERIAASEQFERRLEEDSSTPTIRLPLKDGRSLELMRNLRLPPGLQHKPGSGRQAGMGAGGRPEPPSGLSPVFGPRPNGQVLLALLLLLFVGVAIGAYPVIRRLTRRLEGLRAGVEKFGAGNLAHRVDAEGHDEVAVLAASFNRTAEQIEALLRSQKSLLANASHELRSPLARLKMAFSMLNESGDGPASLAQRERLSREIHTNIAELDALVEEVLLASRLDSSTVAFERESVDLLGLAVEESARVAADFEPPEGLSSLTVQGEDRLLRRAMRNLLENARRYGGSQVLLQLSQALDGGAELRVCDRGPGVPEAMRERIFEAFFRLPGHAEQAGGVGLGLNLVKQIAQAHGASVRCEPREGGGSCFVLSFPSAS</sequence>
<dbReference type="InterPro" id="IPR036097">
    <property type="entry name" value="HisK_dim/P_sf"/>
</dbReference>
<dbReference type="PANTHER" id="PTHR44936:SF10">
    <property type="entry name" value="SENSOR PROTEIN RSTB"/>
    <property type="match status" value="1"/>
</dbReference>
<keyword evidence="11" id="KW-1133">Transmembrane helix</keyword>
<evidence type="ECO:0000256" key="9">
    <source>
        <dbReference type="ARBA" id="ARBA00022840"/>
    </source>
</evidence>
<dbReference type="CDD" id="cd00082">
    <property type="entry name" value="HisKA"/>
    <property type="match status" value="1"/>
</dbReference>
<keyword evidence="6" id="KW-0808">Transferase</keyword>
<accession>A0ABT2YAQ0</accession>
<feature type="domain" description="HAMP" evidence="13">
    <location>
        <begin position="190"/>
        <end position="242"/>
    </location>
</feature>
<reference evidence="14 15" key="1">
    <citation type="submission" date="2021-11" db="EMBL/GenBank/DDBJ databases">
        <authorList>
            <person name="Liang Q."/>
            <person name="Mou H."/>
            <person name="Liu Z."/>
        </authorList>
    </citation>
    <scope>NUCLEOTIDE SEQUENCE [LARGE SCALE GENOMIC DNA]</scope>
    <source>
        <strain evidence="14 15">CHU3</strain>
    </source>
</reference>
<dbReference type="InterPro" id="IPR003661">
    <property type="entry name" value="HisK_dim/P_dom"/>
</dbReference>
<keyword evidence="11" id="KW-0812">Transmembrane</keyword>
<name>A0ABT2YAQ0_9BURK</name>
<dbReference type="Proteomes" id="UP001209701">
    <property type="component" value="Unassembled WGS sequence"/>
</dbReference>
<comment type="catalytic activity">
    <reaction evidence="1">
        <text>ATP + protein L-histidine = ADP + protein N-phospho-L-histidine.</text>
        <dbReference type="EC" id="2.7.13.3"/>
    </reaction>
</comment>
<dbReference type="PANTHER" id="PTHR44936">
    <property type="entry name" value="SENSOR PROTEIN CREC"/>
    <property type="match status" value="1"/>
</dbReference>
<evidence type="ECO:0000256" key="7">
    <source>
        <dbReference type="ARBA" id="ARBA00022741"/>
    </source>
</evidence>
<dbReference type="InterPro" id="IPR003594">
    <property type="entry name" value="HATPase_dom"/>
</dbReference>
<dbReference type="SUPFAM" id="SSF55874">
    <property type="entry name" value="ATPase domain of HSP90 chaperone/DNA topoisomerase II/histidine kinase"/>
    <property type="match status" value="1"/>
</dbReference>
<dbReference type="PROSITE" id="PS50885">
    <property type="entry name" value="HAMP"/>
    <property type="match status" value="1"/>
</dbReference>
<dbReference type="SMART" id="SM00388">
    <property type="entry name" value="HisKA"/>
    <property type="match status" value="1"/>
</dbReference>
<feature type="transmembrane region" description="Helical" evidence="11">
    <location>
        <begin position="6"/>
        <end position="27"/>
    </location>
</feature>
<feature type="transmembrane region" description="Helical" evidence="11">
    <location>
        <begin position="169"/>
        <end position="189"/>
    </location>
</feature>
<dbReference type="Gene3D" id="1.10.287.130">
    <property type="match status" value="1"/>
</dbReference>
<dbReference type="PROSITE" id="PS50109">
    <property type="entry name" value="HIS_KIN"/>
    <property type="match status" value="1"/>
</dbReference>
<dbReference type="SMART" id="SM00387">
    <property type="entry name" value="HATPase_c"/>
    <property type="match status" value="1"/>
</dbReference>
<dbReference type="InterPro" id="IPR050980">
    <property type="entry name" value="2C_sensor_his_kinase"/>
</dbReference>
<dbReference type="SUPFAM" id="SSF47384">
    <property type="entry name" value="Homodimeric domain of signal transducing histidine kinase"/>
    <property type="match status" value="1"/>
</dbReference>
<feature type="region of interest" description="Disordered" evidence="10">
    <location>
        <begin position="129"/>
        <end position="161"/>
    </location>
</feature>
<evidence type="ECO:0000256" key="4">
    <source>
        <dbReference type="ARBA" id="ARBA00022475"/>
    </source>
</evidence>
<gene>
    <name evidence="14" type="ORF">LNV07_03395</name>
</gene>
<protein>
    <recommendedName>
        <fullName evidence="3">histidine kinase</fullName>
        <ecNumber evidence="3">2.7.13.3</ecNumber>
    </recommendedName>
</protein>
<evidence type="ECO:0000256" key="1">
    <source>
        <dbReference type="ARBA" id="ARBA00000085"/>
    </source>
</evidence>
<dbReference type="CDD" id="cd06225">
    <property type="entry name" value="HAMP"/>
    <property type="match status" value="1"/>
</dbReference>
<evidence type="ECO:0000256" key="11">
    <source>
        <dbReference type="SAM" id="Phobius"/>
    </source>
</evidence>
<dbReference type="InterPro" id="IPR003660">
    <property type="entry name" value="HAMP_dom"/>
</dbReference>
<evidence type="ECO:0000256" key="6">
    <source>
        <dbReference type="ARBA" id="ARBA00022679"/>
    </source>
</evidence>
<dbReference type="SUPFAM" id="SSF158472">
    <property type="entry name" value="HAMP domain-like"/>
    <property type="match status" value="1"/>
</dbReference>
<dbReference type="CDD" id="cd00075">
    <property type="entry name" value="HATPase"/>
    <property type="match status" value="1"/>
</dbReference>
<dbReference type="Pfam" id="PF02518">
    <property type="entry name" value="HATPase_c"/>
    <property type="match status" value="1"/>
</dbReference>
<dbReference type="RefSeq" id="WP_263569776.1">
    <property type="nucleotide sequence ID" value="NZ_JAJIRN010000002.1"/>
</dbReference>
<evidence type="ECO:0000256" key="8">
    <source>
        <dbReference type="ARBA" id="ARBA00022777"/>
    </source>
</evidence>
<proteinExistence type="predicted"/>
<keyword evidence="7" id="KW-0547">Nucleotide-binding</keyword>
<evidence type="ECO:0000313" key="15">
    <source>
        <dbReference type="Proteomes" id="UP001209701"/>
    </source>
</evidence>
<dbReference type="InterPro" id="IPR004358">
    <property type="entry name" value="Sig_transdc_His_kin-like_C"/>
</dbReference>
<dbReference type="InterPro" id="IPR005467">
    <property type="entry name" value="His_kinase_dom"/>
</dbReference>
<comment type="caution">
    <text evidence="14">The sequence shown here is derived from an EMBL/GenBank/DDBJ whole genome shotgun (WGS) entry which is preliminary data.</text>
</comment>
<keyword evidence="5" id="KW-0597">Phosphoprotein</keyword>
<dbReference type="EC" id="2.7.13.3" evidence="3"/>